<dbReference type="PANTHER" id="PTHR23416">
    <property type="entry name" value="SIALIC ACID SYNTHASE-RELATED"/>
    <property type="match status" value="1"/>
</dbReference>
<dbReference type="PANTHER" id="PTHR23416:SF23">
    <property type="entry name" value="ACETYLTRANSFERASE C18B11.09C-RELATED"/>
    <property type="match status" value="1"/>
</dbReference>
<dbReference type="InterPro" id="IPR024688">
    <property type="entry name" value="Mac_dom"/>
</dbReference>
<comment type="similarity">
    <text evidence="1">Belongs to the transferase hexapeptide repeat family.</text>
</comment>
<dbReference type="InterPro" id="IPR001451">
    <property type="entry name" value="Hexapep"/>
</dbReference>
<accession>A0ABZ1NHM6</accession>
<dbReference type="CDD" id="cd03357">
    <property type="entry name" value="LbH_MAT_GAT"/>
    <property type="match status" value="1"/>
</dbReference>
<evidence type="ECO:0000256" key="1">
    <source>
        <dbReference type="ARBA" id="ARBA00007274"/>
    </source>
</evidence>
<keyword evidence="5" id="KW-1185">Reference proteome</keyword>
<dbReference type="Proteomes" id="UP001621418">
    <property type="component" value="Chromosome"/>
</dbReference>
<dbReference type="EMBL" id="CP109527">
    <property type="protein sequence ID" value="WTY39209.1"/>
    <property type="molecule type" value="Genomic_DNA"/>
</dbReference>
<organism evidence="4 5">
    <name type="scientific">Nocardia salmonicida</name>
    <dbReference type="NCBI Taxonomy" id="53431"/>
    <lineage>
        <taxon>Bacteria</taxon>
        <taxon>Bacillati</taxon>
        <taxon>Actinomycetota</taxon>
        <taxon>Actinomycetes</taxon>
        <taxon>Mycobacteriales</taxon>
        <taxon>Nocardiaceae</taxon>
        <taxon>Nocardia</taxon>
    </lineage>
</organism>
<proteinExistence type="inferred from homology"/>
<dbReference type="Pfam" id="PF12464">
    <property type="entry name" value="Mac"/>
    <property type="match status" value="1"/>
</dbReference>
<gene>
    <name evidence="4" type="ORF">OG308_15930</name>
</gene>
<evidence type="ECO:0000313" key="4">
    <source>
        <dbReference type="EMBL" id="WTY39209.1"/>
    </source>
</evidence>
<dbReference type="Gene3D" id="2.160.10.10">
    <property type="entry name" value="Hexapeptide repeat proteins"/>
    <property type="match status" value="1"/>
</dbReference>
<dbReference type="SUPFAM" id="SSF51161">
    <property type="entry name" value="Trimeric LpxA-like enzymes"/>
    <property type="match status" value="1"/>
</dbReference>
<dbReference type="Pfam" id="PF00132">
    <property type="entry name" value="Hexapep"/>
    <property type="match status" value="1"/>
</dbReference>
<reference evidence="4 5" key="1">
    <citation type="submission" date="2022-10" db="EMBL/GenBank/DDBJ databases">
        <title>The complete genomes of actinobacterial strains from the NBC collection.</title>
        <authorList>
            <person name="Joergensen T.S."/>
            <person name="Alvarez Arevalo M."/>
            <person name="Sterndorff E.B."/>
            <person name="Faurdal D."/>
            <person name="Vuksanovic O."/>
            <person name="Mourched A.-S."/>
            <person name="Charusanti P."/>
            <person name="Shaw S."/>
            <person name="Blin K."/>
            <person name="Weber T."/>
        </authorList>
    </citation>
    <scope>NUCLEOTIDE SEQUENCE [LARGE SCALE GENOMIC DNA]</scope>
    <source>
        <strain evidence="4 5">NBC_01413</strain>
    </source>
</reference>
<keyword evidence="2" id="KW-0808">Transferase</keyword>
<evidence type="ECO:0000256" key="2">
    <source>
        <dbReference type="ARBA" id="ARBA00022679"/>
    </source>
</evidence>
<evidence type="ECO:0000259" key="3">
    <source>
        <dbReference type="SMART" id="SM01266"/>
    </source>
</evidence>
<dbReference type="InterPro" id="IPR011004">
    <property type="entry name" value="Trimer_LpxA-like_sf"/>
</dbReference>
<dbReference type="RefSeq" id="WP_405151119.1">
    <property type="nucleotide sequence ID" value="NZ_CP109527.1"/>
</dbReference>
<feature type="domain" description="Maltose/galactoside acetyltransferase" evidence="3">
    <location>
        <begin position="5"/>
        <end position="59"/>
    </location>
</feature>
<protein>
    <submittedName>
        <fullName evidence="4">Sugar O-acetyltransferase</fullName>
    </submittedName>
</protein>
<sequence length="185" mass="19975">MGDQKNRMLSGQLYRCHDPELAAERLQCRQMLDKFNVSGAEEKPFRRGILEDLLGSIGEGSSILPSFRCEYGYLIEIGRDCCLNYDAIILDGAKVVIGDNVQIGPRAQIITALHPVADHELRREGWETVAPVTIGDNAWFGAGVIVCPGVTIGANTVVGAGSVVTRDLPEKVFAAGSPARVIKPL</sequence>
<evidence type="ECO:0000313" key="5">
    <source>
        <dbReference type="Proteomes" id="UP001621418"/>
    </source>
</evidence>
<name>A0ABZ1NHM6_9NOCA</name>
<dbReference type="InterPro" id="IPR051159">
    <property type="entry name" value="Hexapeptide_acetyltransf"/>
</dbReference>
<dbReference type="SMART" id="SM01266">
    <property type="entry name" value="Mac"/>
    <property type="match status" value="1"/>
</dbReference>